<dbReference type="GO" id="GO:0046872">
    <property type="term" value="F:metal ion binding"/>
    <property type="evidence" value="ECO:0007669"/>
    <property type="project" value="UniProtKB-KW"/>
</dbReference>
<reference evidence="7 8" key="1">
    <citation type="submission" date="2018-07" db="EMBL/GenBank/DDBJ databases">
        <title>Pedobacter sp. nov., isolated from soil.</title>
        <authorList>
            <person name="Zhou L.Y."/>
            <person name="Du Z.J."/>
        </authorList>
    </citation>
    <scope>NUCLEOTIDE SEQUENCE [LARGE SCALE GENOMIC DNA]</scope>
    <source>
        <strain evidence="7 8">JDX94</strain>
    </source>
</reference>
<keyword evidence="2 6" id="KW-0812">Transmembrane</keyword>
<feature type="binding site" evidence="5">
    <location>
        <position position="80"/>
    </location>
    <ligand>
        <name>Zn(2+)</name>
        <dbReference type="ChEBI" id="CHEBI:29105"/>
    </ligand>
</feature>
<evidence type="ECO:0000256" key="3">
    <source>
        <dbReference type="ARBA" id="ARBA00022989"/>
    </source>
</evidence>
<organism evidence="7 8">
    <name type="scientific">Pedobacter chinensis</name>
    <dbReference type="NCBI Taxonomy" id="2282421"/>
    <lineage>
        <taxon>Bacteria</taxon>
        <taxon>Pseudomonadati</taxon>
        <taxon>Bacteroidota</taxon>
        <taxon>Sphingobacteriia</taxon>
        <taxon>Sphingobacteriales</taxon>
        <taxon>Sphingobacteriaceae</taxon>
        <taxon>Pedobacter</taxon>
    </lineage>
</organism>
<dbReference type="PANTHER" id="PTHR20855:SF3">
    <property type="entry name" value="LD03007P"/>
    <property type="match status" value="1"/>
</dbReference>
<feature type="transmembrane region" description="Helical" evidence="6">
    <location>
        <begin position="122"/>
        <end position="141"/>
    </location>
</feature>
<feature type="transmembrane region" description="Helical" evidence="6">
    <location>
        <begin position="30"/>
        <end position="50"/>
    </location>
</feature>
<accession>A0A369Q2E6</accession>
<proteinExistence type="predicted"/>
<evidence type="ECO:0000256" key="5">
    <source>
        <dbReference type="PIRSR" id="PIRSR604254-1"/>
    </source>
</evidence>
<feature type="transmembrane region" description="Helical" evidence="6">
    <location>
        <begin position="207"/>
        <end position="224"/>
    </location>
</feature>
<name>A0A369Q2E6_9SPHI</name>
<dbReference type="EMBL" id="QPKV01000003">
    <property type="protein sequence ID" value="RDC57119.1"/>
    <property type="molecule type" value="Genomic_DNA"/>
</dbReference>
<sequence>MIFLKRLLKNRGKKTKRANSFSVRRLREPINFFTHLIPAVIAIPAGYLLLQKCSIPIEFTAAWIYSIGTFILFGVSAMYHGYPATDYGIRFWQKFDHCCIYLMIAGSYTPTALLVFDGWLRWSLFAIVWLIAIIGCLLKIFNRLKSTAISLSIYILMGCLIVPLLQKMLGTLPLGAIFWLLFGGIFYIGGTYYYAKDKQMFRWMHSHELWHLFVIGGALSHYIYNYVYIFK</sequence>
<evidence type="ECO:0000256" key="4">
    <source>
        <dbReference type="ARBA" id="ARBA00023136"/>
    </source>
</evidence>
<evidence type="ECO:0000256" key="6">
    <source>
        <dbReference type="SAM" id="Phobius"/>
    </source>
</evidence>
<dbReference type="GO" id="GO:0016020">
    <property type="term" value="C:membrane"/>
    <property type="evidence" value="ECO:0007669"/>
    <property type="project" value="UniProtKB-SubCell"/>
</dbReference>
<gene>
    <name evidence="7" type="ORF">DU508_07975</name>
</gene>
<feature type="transmembrane region" description="Helical" evidence="6">
    <location>
        <begin position="99"/>
        <end position="116"/>
    </location>
</feature>
<keyword evidence="5" id="KW-0479">Metal-binding</keyword>
<evidence type="ECO:0000313" key="8">
    <source>
        <dbReference type="Proteomes" id="UP000253961"/>
    </source>
</evidence>
<comment type="caution">
    <text evidence="7">The sequence shown here is derived from an EMBL/GenBank/DDBJ whole genome shotgun (WGS) entry which is preliminary data.</text>
</comment>
<evidence type="ECO:0000313" key="7">
    <source>
        <dbReference type="EMBL" id="RDC57119.1"/>
    </source>
</evidence>
<feature type="transmembrane region" description="Helical" evidence="6">
    <location>
        <begin position="177"/>
        <end position="195"/>
    </location>
</feature>
<feature type="transmembrane region" description="Helical" evidence="6">
    <location>
        <begin position="62"/>
        <end position="79"/>
    </location>
</feature>
<feature type="binding site" evidence="5">
    <location>
        <position position="207"/>
    </location>
    <ligand>
        <name>Zn(2+)</name>
        <dbReference type="ChEBI" id="CHEBI:29105"/>
    </ligand>
</feature>
<dbReference type="PANTHER" id="PTHR20855">
    <property type="entry name" value="ADIPOR/PROGESTIN RECEPTOR-RELATED"/>
    <property type="match status" value="1"/>
</dbReference>
<protein>
    <recommendedName>
        <fullName evidence="9">Hemolysin III family protein</fullName>
    </recommendedName>
</protein>
<evidence type="ECO:0000256" key="1">
    <source>
        <dbReference type="ARBA" id="ARBA00004141"/>
    </source>
</evidence>
<dbReference type="Proteomes" id="UP000253961">
    <property type="component" value="Unassembled WGS sequence"/>
</dbReference>
<dbReference type="AlphaFoldDB" id="A0A369Q2E6"/>
<keyword evidence="3 6" id="KW-1133">Transmembrane helix</keyword>
<keyword evidence="5" id="KW-0862">Zinc</keyword>
<keyword evidence="8" id="KW-1185">Reference proteome</keyword>
<keyword evidence="4 6" id="KW-0472">Membrane</keyword>
<dbReference type="InterPro" id="IPR004254">
    <property type="entry name" value="AdipoR/HlyIII-related"/>
</dbReference>
<feature type="transmembrane region" description="Helical" evidence="6">
    <location>
        <begin position="148"/>
        <end position="165"/>
    </location>
</feature>
<evidence type="ECO:0000256" key="2">
    <source>
        <dbReference type="ARBA" id="ARBA00022692"/>
    </source>
</evidence>
<comment type="subcellular location">
    <subcellularLocation>
        <location evidence="1">Membrane</location>
        <topology evidence="1">Multi-pass membrane protein</topology>
    </subcellularLocation>
</comment>
<feature type="binding site" evidence="5">
    <location>
        <position position="211"/>
    </location>
    <ligand>
        <name>Zn(2+)</name>
        <dbReference type="ChEBI" id="CHEBI:29105"/>
    </ligand>
</feature>
<evidence type="ECO:0008006" key="9">
    <source>
        <dbReference type="Google" id="ProtNLM"/>
    </source>
</evidence>
<dbReference type="Pfam" id="PF03006">
    <property type="entry name" value="HlyIII"/>
    <property type="match status" value="1"/>
</dbReference>